<keyword evidence="7 10" id="KW-1133">Transmembrane helix</keyword>
<dbReference type="Pfam" id="PF00482">
    <property type="entry name" value="T2SSF"/>
    <property type="match status" value="2"/>
</dbReference>
<keyword evidence="4" id="KW-1003">Cell membrane</keyword>
<dbReference type="InterPro" id="IPR001992">
    <property type="entry name" value="T2SS_GspF/T4SS_PilC_CS"/>
</dbReference>
<comment type="subcellular location">
    <subcellularLocation>
        <location evidence="1">Cell inner membrane</location>
        <topology evidence="1">Multi-pass membrane protein</topology>
    </subcellularLocation>
    <subcellularLocation>
        <location evidence="9">Cell membrane</location>
        <topology evidence="9">Multi-pass membrane protein</topology>
    </subcellularLocation>
</comment>
<keyword evidence="8 10" id="KW-0472">Membrane</keyword>
<accession>A0A2U3K052</accession>
<evidence type="ECO:0000256" key="8">
    <source>
        <dbReference type="ARBA" id="ARBA00023136"/>
    </source>
</evidence>
<dbReference type="GO" id="GO:0015628">
    <property type="term" value="P:protein secretion by the type II secretion system"/>
    <property type="evidence" value="ECO:0007669"/>
    <property type="project" value="TreeGrafter"/>
</dbReference>
<protein>
    <submittedName>
        <fullName evidence="12">Type II secretion system protein</fullName>
    </submittedName>
</protein>
<dbReference type="InterPro" id="IPR003004">
    <property type="entry name" value="GspF/PilC"/>
</dbReference>
<keyword evidence="6 9" id="KW-0812">Transmembrane</keyword>
<evidence type="ECO:0000256" key="2">
    <source>
        <dbReference type="ARBA" id="ARBA00005745"/>
    </source>
</evidence>
<evidence type="ECO:0000256" key="3">
    <source>
        <dbReference type="ARBA" id="ARBA00022448"/>
    </source>
</evidence>
<keyword evidence="3 9" id="KW-0813">Transport</keyword>
<evidence type="ECO:0000256" key="5">
    <source>
        <dbReference type="ARBA" id="ARBA00022519"/>
    </source>
</evidence>
<dbReference type="InterPro" id="IPR018076">
    <property type="entry name" value="T2SS_GspF_dom"/>
</dbReference>
<evidence type="ECO:0000313" key="12">
    <source>
        <dbReference type="EMBL" id="SPF33035.1"/>
    </source>
</evidence>
<feature type="domain" description="Type II secretion system protein GspF" evidence="11">
    <location>
        <begin position="69"/>
        <end position="189"/>
    </location>
</feature>
<dbReference type="PANTHER" id="PTHR30012:SF7">
    <property type="entry name" value="PROTEIN TRANSPORT PROTEIN HOFC HOMOLOG"/>
    <property type="match status" value="1"/>
</dbReference>
<keyword evidence="5" id="KW-0997">Cell inner membrane</keyword>
<dbReference type="Proteomes" id="UP000238701">
    <property type="component" value="Unassembled WGS sequence"/>
</dbReference>
<feature type="transmembrane region" description="Helical" evidence="10">
    <location>
        <begin position="372"/>
        <end position="392"/>
    </location>
</feature>
<sequence length="398" mass="44281">MAEFAVKIADERGRVQEHVEQGYSEAEVRDRFVQQGYLVYWVKPQGVLSGGLSRRRRKLKQATFLVFNQQFLTLIRAGMPILGSIELLIKRQKDAQLRQILENVRDRVKGGELLSEAFAAQGVIPKIYTTTLMAGEKSGNMDEVLTRYISFQRLAMTFRKKLFVSLIYPTLLVSVVMIMVTFLFTYVVPKFAELFNSLDAKLPAITVFMLAVGQNAQKYAPFVLIGLVILGFVLWRWKDTESGGDRIDRIILSLPMLGEIRLKHQVASFSRMLSTLLQGGLPLVPAMETAGSSMSSRRILKGVMRAGIRVREGQGLAGSLEEQKIFPELAVEMIEVGESTGALPAMLNSVAEFYEEDVQTALGATMALIEPLILVIMAVFVGGVLISLYLPIFTLGVH</sequence>
<evidence type="ECO:0000256" key="10">
    <source>
        <dbReference type="SAM" id="Phobius"/>
    </source>
</evidence>
<dbReference type="OrthoDB" id="9805682at2"/>
<dbReference type="InterPro" id="IPR042094">
    <property type="entry name" value="T2SS_GspF_sf"/>
</dbReference>
<dbReference type="PRINTS" id="PR00812">
    <property type="entry name" value="BCTERIALGSPF"/>
</dbReference>
<feature type="transmembrane region" description="Helical" evidence="10">
    <location>
        <begin position="219"/>
        <end position="237"/>
    </location>
</feature>
<gene>
    <name evidence="12" type="ORF">SBA1_1120001</name>
</gene>
<proteinExistence type="inferred from homology"/>
<dbReference type="Gene3D" id="1.20.81.30">
    <property type="entry name" value="Type II secretion system (T2SS), domain F"/>
    <property type="match status" value="2"/>
</dbReference>
<dbReference type="PANTHER" id="PTHR30012">
    <property type="entry name" value="GENERAL SECRETION PATHWAY PROTEIN"/>
    <property type="match status" value="1"/>
</dbReference>
<feature type="domain" description="Type II secretion system protein GspF" evidence="11">
    <location>
        <begin position="269"/>
        <end position="391"/>
    </location>
</feature>
<evidence type="ECO:0000256" key="9">
    <source>
        <dbReference type="RuleBase" id="RU003923"/>
    </source>
</evidence>
<dbReference type="AlphaFoldDB" id="A0A2U3K052"/>
<dbReference type="PROSITE" id="PS00874">
    <property type="entry name" value="T2SP_F"/>
    <property type="match status" value="1"/>
</dbReference>
<evidence type="ECO:0000256" key="1">
    <source>
        <dbReference type="ARBA" id="ARBA00004429"/>
    </source>
</evidence>
<evidence type="ECO:0000313" key="13">
    <source>
        <dbReference type="Proteomes" id="UP000238701"/>
    </source>
</evidence>
<dbReference type="FunFam" id="1.20.81.30:FF:000001">
    <property type="entry name" value="Type II secretion system protein F"/>
    <property type="match status" value="1"/>
</dbReference>
<reference evidence="13" key="1">
    <citation type="submission" date="2018-02" db="EMBL/GenBank/DDBJ databases">
        <authorList>
            <person name="Hausmann B."/>
        </authorList>
    </citation>
    <scope>NUCLEOTIDE SEQUENCE [LARGE SCALE GENOMIC DNA]</scope>
    <source>
        <strain evidence="13">Peat soil MAG SbA1</strain>
    </source>
</reference>
<evidence type="ECO:0000256" key="6">
    <source>
        <dbReference type="ARBA" id="ARBA00022692"/>
    </source>
</evidence>
<organism evidence="12 13">
    <name type="scientific">Candidatus Sulfotelmatobacter kueseliae</name>
    <dbReference type="NCBI Taxonomy" id="2042962"/>
    <lineage>
        <taxon>Bacteria</taxon>
        <taxon>Pseudomonadati</taxon>
        <taxon>Acidobacteriota</taxon>
        <taxon>Terriglobia</taxon>
        <taxon>Terriglobales</taxon>
        <taxon>Candidatus Korobacteraceae</taxon>
        <taxon>Candidatus Sulfotelmatobacter</taxon>
    </lineage>
</organism>
<evidence type="ECO:0000256" key="4">
    <source>
        <dbReference type="ARBA" id="ARBA00022475"/>
    </source>
</evidence>
<feature type="transmembrane region" description="Helical" evidence="10">
    <location>
        <begin position="162"/>
        <end position="188"/>
    </location>
</feature>
<dbReference type="GO" id="GO:0005886">
    <property type="term" value="C:plasma membrane"/>
    <property type="evidence" value="ECO:0007669"/>
    <property type="project" value="UniProtKB-SubCell"/>
</dbReference>
<name>A0A2U3K052_9BACT</name>
<dbReference type="EMBL" id="OMOD01000016">
    <property type="protein sequence ID" value="SPF33035.1"/>
    <property type="molecule type" value="Genomic_DNA"/>
</dbReference>
<evidence type="ECO:0000259" key="11">
    <source>
        <dbReference type="Pfam" id="PF00482"/>
    </source>
</evidence>
<comment type="similarity">
    <text evidence="2 9">Belongs to the GSP F family.</text>
</comment>
<evidence type="ECO:0000256" key="7">
    <source>
        <dbReference type="ARBA" id="ARBA00022989"/>
    </source>
</evidence>